<reference evidence="2" key="2">
    <citation type="submission" date="2023-07" db="EMBL/GenBank/DDBJ databases">
        <authorList>
            <consortium name="Lawrence Berkeley National Laboratory"/>
            <person name="Haridas S."/>
            <person name="Hensen N."/>
            <person name="Bonometti L."/>
            <person name="Westerberg I."/>
            <person name="Brannstrom I.O."/>
            <person name="Guillou S."/>
            <person name="Cros-Aarteil S."/>
            <person name="Calhoun S."/>
            <person name="Kuo A."/>
            <person name="Mondo S."/>
            <person name="Pangilinan J."/>
            <person name="Riley R."/>
            <person name="LaButti K."/>
            <person name="Andreopoulos B."/>
            <person name="Lipzen A."/>
            <person name="Chen C."/>
            <person name="Yanf M."/>
            <person name="Daum C."/>
            <person name="Ng V."/>
            <person name="Clum A."/>
            <person name="Steindorff A."/>
            <person name="Ohm R."/>
            <person name="Martin F."/>
            <person name="Silar P."/>
            <person name="Natvig D."/>
            <person name="Lalanne C."/>
            <person name="Gautier V."/>
            <person name="Ament-velasquez S.L."/>
            <person name="Kruys A."/>
            <person name="Hutchinson M.I."/>
            <person name="Powell A.J."/>
            <person name="Barry K."/>
            <person name="Miller A.N."/>
            <person name="Grigoriev I.V."/>
            <person name="Debuchy R."/>
            <person name="Gladieux P."/>
            <person name="Thoren M.H."/>
            <person name="Johannesson H."/>
        </authorList>
    </citation>
    <scope>NUCLEOTIDE SEQUENCE</scope>
    <source>
        <strain evidence="2">FGSC 1904</strain>
    </source>
</reference>
<evidence type="ECO:0000313" key="3">
    <source>
        <dbReference type="Proteomes" id="UP001281003"/>
    </source>
</evidence>
<evidence type="ECO:0000313" key="2">
    <source>
        <dbReference type="EMBL" id="KAK3399398.1"/>
    </source>
</evidence>
<feature type="region of interest" description="Disordered" evidence="1">
    <location>
        <begin position="433"/>
        <end position="474"/>
    </location>
</feature>
<organism evidence="2 3">
    <name type="scientific">Sordaria brevicollis</name>
    <dbReference type="NCBI Taxonomy" id="83679"/>
    <lineage>
        <taxon>Eukaryota</taxon>
        <taxon>Fungi</taxon>
        <taxon>Dikarya</taxon>
        <taxon>Ascomycota</taxon>
        <taxon>Pezizomycotina</taxon>
        <taxon>Sordariomycetes</taxon>
        <taxon>Sordariomycetidae</taxon>
        <taxon>Sordariales</taxon>
        <taxon>Sordariaceae</taxon>
        <taxon>Sordaria</taxon>
    </lineage>
</organism>
<dbReference type="Proteomes" id="UP001281003">
    <property type="component" value="Unassembled WGS sequence"/>
</dbReference>
<evidence type="ECO:0000256" key="1">
    <source>
        <dbReference type="SAM" id="MobiDB-lite"/>
    </source>
</evidence>
<gene>
    <name evidence="2" type="ORF">B0T20DRAFT_392409</name>
</gene>
<sequence length="621" mass="66300">MAVMTARIPGTQHHRCSRIVRSVQDTREDLTVRTSSTVFTEPSMFCSLLLTVANTAVLHSCVLSPCENSQKWRRYHGNIDLEKWNLKVARGCSPFTSLPSMISPVPENSRVFTADLPPCSPENFPRRSLFVQYHHTSPHHERAFRSATSALSQRTPTKNSGQSSTLGILSRRLLEHSPRGSVDPQWTVTAAEGSNAQTSNFTSGNTLHGYNPYIVNSTTNNFIGGNMYVDYNNPGPQASAANRFPSNQPGAGQPNNSQAGYQSGQGQHQYTEAWPINQKEIDFSQFSAAQHPSNNHEHFAFAAVIAPAPAHQRQDIIGSLDDNTRNDTSYDQALQGLRSGGPQLRSIFQGPDAVSTPGFLIHSAAPPAAVHYGSMSPAVLPAVQQPHGPTPHVDNAALAIPAHQAPSLHVPNPNFLNSPGLHVDDAAHPVPVNQGHPTVGPAPAVQQSHVQPPNAPGTAAGAASGTPNPQPERAMCQGTTRKKVYYPCPHNKPVWKYTGKGKCRTCFDCLANPMSPALSFFFSSTSPPHSIRPSRADSTKDGGLCEGCYVKKSNNSALRKKGEGKGRKRKLEDSADDAPQPGPGGPPPKKDDGGDGGLGPAAPGAVGTVFSGINMNPGVAF</sequence>
<reference evidence="2" key="1">
    <citation type="journal article" date="2023" name="Mol. Phylogenet. Evol.">
        <title>Genome-scale phylogeny and comparative genomics of the fungal order Sordariales.</title>
        <authorList>
            <person name="Hensen N."/>
            <person name="Bonometti L."/>
            <person name="Westerberg I."/>
            <person name="Brannstrom I.O."/>
            <person name="Guillou S."/>
            <person name="Cros-Aarteil S."/>
            <person name="Calhoun S."/>
            <person name="Haridas S."/>
            <person name="Kuo A."/>
            <person name="Mondo S."/>
            <person name="Pangilinan J."/>
            <person name="Riley R."/>
            <person name="LaButti K."/>
            <person name="Andreopoulos B."/>
            <person name="Lipzen A."/>
            <person name="Chen C."/>
            <person name="Yan M."/>
            <person name="Daum C."/>
            <person name="Ng V."/>
            <person name="Clum A."/>
            <person name="Steindorff A."/>
            <person name="Ohm R.A."/>
            <person name="Martin F."/>
            <person name="Silar P."/>
            <person name="Natvig D.O."/>
            <person name="Lalanne C."/>
            <person name="Gautier V."/>
            <person name="Ament-Velasquez S.L."/>
            <person name="Kruys A."/>
            <person name="Hutchinson M.I."/>
            <person name="Powell A.J."/>
            <person name="Barry K."/>
            <person name="Miller A.N."/>
            <person name="Grigoriev I.V."/>
            <person name="Debuchy R."/>
            <person name="Gladieux P."/>
            <person name="Hiltunen Thoren M."/>
            <person name="Johannesson H."/>
        </authorList>
    </citation>
    <scope>NUCLEOTIDE SEQUENCE</scope>
    <source>
        <strain evidence="2">FGSC 1904</strain>
    </source>
</reference>
<protein>
    <submittedName>
        <fullName evidence="2">Uncharacterized protein</fullName>
    </submittedName>
</protein>
<dbReference type="AlphaFoldDB" id="A0AAE0UCT9"/>
<keyword evidence="3" id="KW-1185">Reference proteome</keyword>
<feature type="region of interest" description="Disordered" evidence="1">
    <location>
        <begin position="234"/>
        <end position="267"/>
    </location>
</feature>
<name>A0AAE0UCT9_SORBR</name>
<proteinExistence type="predicted"/>
<feature type="compositionally biased region" description="Basic and acidic residues" evidence="1">
    <location>
        <begin position="560"/>
        <end position="573"/>
    </location>
</feature>
<comment type="caution">
    <text evidence="2">The sequence shown here is derived from an EMBL/GenBank/DDBJ whole genome shotgun (WGS) entry which is preliminary data.</text>
</comment>
<feature type="compositionally biased region" description="Low complexity" evidence="1">
    <location>
        <begin position="456"/>
        <end position="467"/>
    </location>
</feature>
<dbReference type="EMBL" id="JAUTDP010000005">
    <property type="protein sequence ID" value="KAK3399398.1"/>
    <property type="molecule type" value="Genomic_DNA"/>
</dbReference>
<feature type="region of interest" description="Disordered" evidence="1">
    <location>
        <begin position="556"/>
        <end position="610"/>
    </location>
</feature>
<accession>A0AAE0UCT9</accession>